<comment type="caution">
    <text evidence="5">The sequence shown here is derived from an EMBL/GenBank/DDBJ whole genome shotgun (WGS) entry which is preliminary data.</text>
</comment>
<accession>A0A2P7S251</accession>
<sequence length="210" mass="23496">MPNLENLRKQAKQYVRWHRDRYFPVAATISHWLPRFAGLGDRAVLDAEFKLADAQELVARKQGFESWAALKEGAAITDARAMEPGSRPVLLAAEPQLFTSDMEAAIGFYVQKLGFEVAFSYGNPPFYAQVFRDGARLNLRRVRGRVFDESLRDREADALSATIAVDDAKALFLEYQDAGVRLHQALRKEPWGASTFIVADLDGNLVCFAG</sequence>
<dbReference type="EMBL" id="PXYK01000021">
    <property type="protein sequence ID" value="PSJ56548.1"/>
    <property type="molecule type" value="Genomic_DNA"/>
</dbReference>
<proteinExistence type="inferred from homology"/>
<dbReference type="GO" id="GO:0046677">
    <property type="term" value="P:response to antibiotic"/>
    <property type="evidence" value="ECO:0007669"/>
    <property type="project" value="UniProtKB-KW"/>
</dbReference>
<feature type="domain" description="VOC" evidence="4">
    <location>
        <begin position="89"/>
        <end position="210"/>
    </location>
</feature>
<dbReference type="InterPro" id="IPR004360">
    <property type="entry name" value="Glyas_Fos-R_dOase_dom"/>
</dbReference>
<keyword evidence="3" id="KW-0046">Antibiotic resistance</keyword>
<comment type="similarity">
    <text evidence="1">Belongs to the bleomycin resistance protein family.</text>
</comment>
<dbReference type="InterPro" id="IPR000335">
    <property type="entry name" value="Bleomycin-R"/>
</dbReference>
<protein>
    <recommendedName>
        <fullName evidence="2">Bleomycin resistance protein</fullName>
    </recommendedName>
</protein>
<dbReference type="Proteomes" id="UP000241229">
    <property type="component" value="Unassembled WGS sequence"/>
</dbReference>
<evidence type="ECO:0000259" key="4">
    <source>
        <dbReference type="PROSITE" id="PS51819"/>
    </source>
</evidence>
<evidence type="ECO:0000256" key="2">
    <source>
        <dbReference type="ARBA" id="ARBA00021572"/>
    </source>
</evidence>
<dbReference type="InterPro" id="IPR029068">
    <property type="entry name" value="Glyas_Bleomycin-R_OHBP_Dase"/>
</dbReference>
<dbReference type="PROSITE" id="PS51819">
    <property type="entry name" value="VOC"/>
    <property type="match status" value="1"/>
</dbReference>
<evidence type="ECO:0000313" key="5">
    <source>
        <dbReference type="EMBL" id="PSJ56548.1"/>
    </source>
</evidence>
<reference evidence="5 6" key="1">
    <citation type="submission" date="2018-03" db="EMBL/GenBank/DDBJ databases">
        <title>The draft genome of Mesorhizobium sp. 6GN-30.</title>
        <authorList>
            <person name="Liu L."/>
            <person name="Li L."/>
            <person name="Wang T."/>
            <person name="Zhang X."/>
            <person name="Liang L."/>
        </authorList>
    </citation>
    <scope>NUCLEOTIDE SEQUENCE [LARGE SCALE GENOMIC DNA]</scope>
    <source>
        <strain evidence="5 6">6GN30</strain>
    </source>
</reference>
<dbReference type="Gene3D" id="3.10.180.10">
    <property type="entry name" value="2,3-Dihydroxybiphenyl 1,2-Dioxygenase, domain 1"/>
    <property type="match status" value="1"/>
</dbReference>
<evidence type="ECO:0000313" key="6">
    <source>
        <dbReference type="Proteomes" id="UP000241229"/>
    </source>
</evidence>
<dbReference type="CDD" id="cd08349">
    <property type="entry name" value="BLMA_like"/>
    <property type="match status" value="1"/>
</dbReference>
<dbReference type="AlphaFoldDB" id="A0A2P7S251"/>
<organism evidence="5 6">
    <name type="scientific">Kumtagia ephedrae</name>
    <dbReference type="NCBI Taxonomy" id="2116701"/>
    <lineage>
        <taxon>Bacteria</taxon>
        <taxon>Pseudomonadati</taxon>
        <taxon>Pseudomonadota</taxon>
        <taxon>Alphaproteobacteria</taxon>
        <taxon>Hyphomicrobiales</taxon>
        <taxon>Phyllobacteriaceae</taxon>
        <taxon>Kumtagia</taxon>
    </lineage>
</organism>
<dbReference type="OrthoDB" id="9791602at2"/>
<dbReference type="Pfam" id="PF00903">
    <property type="entry name" value="Glyoxalase"/>
    <property type="match status" value="1"/>
</dbReference>
<evidence type="ECO:0000256" key="3">
    <source>
        <dbReference type="ARBA" id="ARBA00023251"/>
    </source>
</evidence>
<dbReference type="SUPFAM" id="SSF54593">
    <property type="entry name" value="Glyoxalase/Bleomycin resistance protein/Dihydroxybiphenyl dioxygenase"/>
    <property type="match status" value="1"/>
</dbReference>
<dbReference type="RefSeq" id="WP_106774077.1">
    <property type="nucleotide sequence ID" value="NZ_PXYK01000021.1"/>
</dbReference>
<evidence type="ECO:0000256" key="1">
    <source>
        <dbReference type="ARBA" id="ARBA00011051"/>
    </source>
</evidence>
<keyword evidence="6" id="KW-1185">Reference proteome</keyword>
<name>A0A2P7S251_9HYPH</name>
<gene>
    <name evidence="5" type="ORF">C7I84_20490</name>
</gene>
<dbReference type="InterPro" id="IPR037523">
    <property type="entry name" value="VOC_core"/>
</dbReference>